<dbReference type="Proteomes" id="UP000485367">
    <property type="component" value="Unassembled WGS sequence"/>
</dbReference>
<name>A0A1V5SD23_9BACT</name>
<comment type="caution">
    <text evidence="1">The sequence shown here is derived from an EMBL/GenBank/DDBJ whole genome shotgun (WGS) entry which is preliminary data.</text>
</comment>
<evidence type="ECO:0000313" key="1">
    <source>
        <dbReference type="EMBL" id="OQA52153.1"/>
    </source>
</evidence>
<gene>
    <name evidence="1" type="ORF">BWY43_00608</name>
</gene>
<proteinExistence type="predicted"/>
<accession>A0A1V5SD23</accession>
<reference evidence="1" key="1">
    <citation type="submission" date="2017-02" db="EMBL/GenBank/DDBJ databases">
        <title>Delving into the versatile metabolic prowess of the omnipresent phylum Bacteroidetes.</title>
        <authorList>
            <person name="Nobu M.K."/>
            <person name="Mei R."/>
            <person name="Narihiro T."/>
            <person name="Kuroda K."/>
            <person name="Liu W.-T."/>
        </authorList>
    </citation>
    <scope>NUCLEOTIDE SEQUENCE</scope>
    <source>
        <strain evidence="1">ADurb.Bin280</strain>
    </source>
</reference>
<organism evidence="1">
    <name type="scientific">candidate division WS2 bacterium ADurb.Bin280</name>
    <dbReference type="NCBI Taxonomy" id="1852829"/>
    <lineage>
        <taxon>Bacteria</taxon>
        <taxon>candidate division WS2</taxon>
    </lineage>
</organism>
<dbReference type="EMBL" id="MWBO01000043">
    <property type="protein sequence ID" value="OQA52153.1"/>
    <property type="molecule type" value="Genomic_DNA"/>
</dbReference>
<evidence type="ECO:0008006" key="2">
    <source>
        <dbReference type="Google" id="ProtNLM"/>
    </source>
</evidence>
<sequence length="345" mass="38544">MFGTRLILGEPRNAIQQWFIDEIIAPSSEVTLVNEAIKRLPSDPSARMRDEYLAIGRALRETGEEFAIVNRSHFAQMSWKYGDFVRDVIALSKQSLDWPPWEKSSERRSFPRDALVDFGNLCLLDHVAFRSCDMRANGSRIITSEIGGGGKILFRRGKALIAEMTEVSVDSYVCSQTRIGPILELGTQVAILPNPVMIHWRRDKAESKGGFWVDHLDREMTLIEDVAGNLHLLIDSKYQGYDHEGNCPASRRATLDLIHKACEPLEIEVHTVGTQAPYALNLVQTPTNKVIMTSGDEDVEGLVRDLVGDNVITTEIPIEALPVFVRGGIHCLVGEFPKYLSVSTL</sequence>
<protein>
    <recommendedName>
        <fullName evidence="2">Agmatine deiminase</fullName>
    </recommendedName>
</protein>
<dbReference type="AlphaFoldDB" id="A0A1V5SD23"/>